<dbReference type="Gene3D" id="1.10.260.40">
    <property type="entry name" value="lambda repressor-like DNA-binding domains"/>
    <property type="match status" value="1"/>
</dbReference>
<organism evidence="1 2">
    <name type="scientific">Listeria weihenstephanensis</name>
    <dbReference type="NCBI Taxonomy" id="1006155"/>
    <lineage>
        <taxon>Bacteria</taxon>
        <taxon>Bacillati</taxon>
        <taxon>Bacillota</taxon>
        <taxon>Bacilli</taxon>
        <taxon>Bacillales</taxon>
        <taxon>Listeriaceae</taxon>
        <taxon>Listeria</taxon>
    </lineage>
</organism>
<dbReference type="GO" id="GO:0003677">
    <property type="term" value="F:DNA binding"/>
    <property type="evidence" value="ECO:0007669"/>
    <property type="project" value="InterPro"/>
</dbReference>
<dbReference type="AlphaFoldDB" id="A0A1S7FWT6"/>
<evidence type="ECO:0000313" key="2">
    <source>
        <dbReference type="Proteomes" id="UP000223060"/>
    </source>
</evidence>
<evidence type="ECO:0008006" key="3">
    <source>
        <dbReference type="Google" id="ProtNLM"/>
    </source>
</evidence>
<gene>
    <name evidence="1" type="ORF">UE46_13115</name>
</gene>
<protein>
    <recommendedName>
        <fullName evidence="3">HTH cro/C1-type domain-containing protein</fullName>
    </recommendedName>
</protein>
<evidence type="ECO:0000313" key="1">
    <source>
        <dbReference type="EMBL" id="AQY51869.1"/>
    </source>
</evidence>
<reference evidence="2" key="1">
    <citation type="submission" date="2015-03" db="EMBL/GenBank/DDBJ databases">
        <authorList>
            <person name="Ferrari E."/>
            <person name="Walter M.C."/>
            <person name="Huptas C."/>
            <person name="Scherer S."/>
            <person name="Mueller-Herbst S."/>
        </authorList>
    </citation>
    <scope>NUCLEOTIDE SEQUENCE [LARGE SCALE GENOMIC DNA]</scope>
    <source>
        <strain evidence="2">LWP01</strain>
    </source>
</reference>
<accession>A0A1S7FWT6</accession>
<proteinExistence type="predicted"/>
<dbReference type="RefSeq" id="WP_036059383.1">
    <property type="nucleotide sequence ID" value="NZ_CP011102.1"/>
</dbReference>
<name>A0A1S7FWT6_9LIST</name>
<dbReference type="EMBL" id="CP011102">
    <property type="protein sequence ID" value="AQY51869.1"/>
    <property type="molecule type" value="Genomic_DNA"/>
</dbReference>
<dbReference type="KEGG" id="lwi:UE46_13115"/>
<dbReference type="Proteomes" id="UP000223060">
    <property type="component" value="Chromosome"/>
</dbReference>
<sequence>MNRLEKKRIAENVNLYIRLNGFTKRSFAKATNFSQSTAEAILNGKVISNAKFNKYIVNITETLGLDAHYFKQDKETILSMPIHYQEEEDKIHIGDEKYNTISAMLKIGDVYYSNL</sequence>
<dbReference type="InterPro" id="IPR010982">
    <property type="entry name" value="Lambda_DNA-bd_dom_sf"/>
</dbReference>
<keyword evidence="2" id="KW-1185">Reference proteome</keyword>